<protein>
    <submittedName>
        <fullName evidence="6">Uncharacterized protein conserved in bacteria</fullName>
    </submittedName>
</protein>
<dbReference type="InterPro" id="IPR011330">
    <property type="entry name" value="Glyco_hydro/deAcase_b/a-brl"/>
</dbReference>
<dbReference type="GO" id="GO:0046872">
    <property type="term" value="F:metal ion binding"/>
    <property type="evidence" value="ECO:0007669"/>
    <property type="project" value="UniProtKB-KW"/>
</dbReference>
<gene>
    <name evidence="6" type="ORF">SAMEA3353533_01816</name>
</gene>
<keyword evidence="4" id="KW-0460">Magnesium</keyword>
<proteinExistence type="predicted"/>
<dbReference type="AlphaFoldDB" id="A0A4J1THM4"/>
<evidence type="ECO:0000313" key="6">
    <source>
        <dbReference type="EMBL" id="VNP31437.1"/>
    </source>
</evidence>
<dbReference type="Gene3D" id="3.20.20.370">
    <property type="entry name" value="Glycoside hydrolase/deacetylase"/>
    <property type="match status" value="1"/>
</dbReference>
<dbReference type="PANTHER" id="PTHR31609">
    <property type="entry name" value="YDJC DEACETYLASE FAMILY MEMBER"/>
    <property type="match status" value="1"/>
</dbReference>
<keyword evidence="2" id="KW-0479">Metal-binding</keyword>
<evidence type="ECO:0000256" key="2">
    <source>
        <dbReference type="ARBA" id="ARBA00022723"/>
    </source>
</evidence>
<evidence type="ECO:0000256" key="5">
    <source>
        <dbReference type="ARBA" id="ARBA00023277"/>
    </source>
</evidence>
<accession>A0A4J1THM4</accession>
<keyword evidence="5" id="KW-0119">Carbohydrate metabolism</keyword>
<comment type="cofactor">
    <cofactor evidence="1">
        <name>Mg(2+)</name>
        <dbReference type="ChEBI" id="CHEBI:18420"/>
    </cofactor>
</comment>
<dbReference type="PANTHER" id="PTHR31609:SF1">
    <property type="entry name" value="CARBOHYDRATE DEACETYLASE"/>
    <property type="match status" value="1"/>
</dbReference>
<dbReference type="InterPro" id="IPR006879">
    <property type="entry name" value="YdjC-like"/>
</dbReference>
<dbReference type="GO" id="GO:0005975">
    <property type="term" value="P:carbohydrate metabolic process"/>
    <property type="evidence" value="ECO:0007669"/>
    <property type="project" value="InterPro"/>
</dbReference>
<dbReference type="GO" id="GO:0019213">
    <property type="term" value="F:deacetylase activity"/>
    <property type="evidence" value="ECO:0007669"/>
    <property type="project" value="TreeGrafter"/>
</dbReference>
<keyword evidence="3" id="KW-0378">Hydrolase</keyword>
<organism evidence="6">
    <name type="scientific">Streptococcus pneumoniae</name>
    <dbReference type="NCBI Taxonomy" id="1313"/>
    <lineage>
        <taxon>Bacteria</taxon>
        <taxon>Bacillati</taxon>
        <taxon>Bacillota</taxon>
        <taxon>Bacilli</taxon>
        <taxon>Lactobacillales</taxon>
        <taxon>Streptococcaceae</taxon>
        <taxon>Streptococcus</taxon>
    </lineage>
</organism>
<dbReference type="Pfam" id="PF04794">
    <property type="entry name" value="YdjC"/>
    <property type="match status" value="1"/>
</dbReference>
<sequence>MKDILMRIDDLGYSEGVNYGIARAVKAGPVNHVGLMTNMPWAAHGYDLIKDSGVSLGLHANISAGCPLSPLEEVGSLIVDGRFKSSSTYNQAMYQDITVQDVITEIRQQVEAFKILVGKLPDYIDVHAVFHDTFNQGVAMVAKEYGLPFVDVVAGKIHGTDKAIHYVGGTSQDVDLLLPTLQKQAEETEHLPLFAYHPGFIDQDLIATSSLTLQRVADVAFLTGQELRDYLEEAELHLFDIRDLEKL</sequence>
<evidence type="ECO:0000256" key="1">
    <source>
        <dbReference type="ARBA" id="ARBA00001946"/>
    </source>
</evidence>
<evidence type="ECO:0000256" key="3">
    <source>
        <dbReference type="ARBA" id="ARBA00022801"/>
    </source>
</evidence>
<dbReference type="GO" id="GO:0016787">
    <property type="term" value="F:hydrolase activity"/>
    <property type="evidence" value="ECO:0007669"/>
    <property type="project" value="UniProtKB-KW"/>
</dbReference>
<dbReference type="EMBL" id="CAATGD010000005">
    <property type="protein sequence ID" value="VNP31437.1"/>
    <property type="molecule type" value="Genomic_DNA"/>
</dbReference>
<evidence type="ECO:0000256" key="4">
    <source>
        <dbReference type="ARBA" id="ARBA00022842"/>
    </source>
</evidence>
<dbReference type="SUPFAM" id="SSF88713">
    <property type="entry name" value="Glycoside hydrolase/deacetylase"/>
    <property type="match status" value="1"/>
</dbReference>
<reference evidence="6" key="1">
    <citation type="submission" date="2019-04" db="EMBL/GenBank/DDBJ databases">
        <authorList>
            <consortium name="Pathogen Informatics"/>
        </authorList>
    </citation>
    <scope>NUCLEOTIDE SEQUENCE</scope>
    <source>
        <strain evidence="6">GPSC126</strain>
    </source>
</reference>
<name>A0A4J1THM4_STREE</name>